<dbReference type="PANTHER" id="PTHR45871:SF1">
    <property type="entry name" value="PHOSPHATIDYLINOSITOL N-ACETYLGLUCOSAMINYLTRANSFERASE SUBUNIT A"/>
    <property type="match status" value="1"/>
</dbReference>
<dbReference type="PANTHER" id="PTHR45871">
    <property type="entry name" value="N-ACETYLGLUCOSAMINYL-PHOSPHATIDYLINOSITOL BIOSYNTHETIC PROTEIN"/>
    <property type="match status" value="1"/>
</dbReference>
<dbReference type="GO" id="GO:0016757">
    <property type="term" value="F:glycosyltransferase activity"/>
    <property type="evidence" value="ECO:0007669"/>
    <property type="project" value="UniProtKB-KW"/>
</dbReference>
<proteinExistence type="predicted"/>
<dbReference type="SUPFAM" id="SSF53756">
    <property type="entry name" value="UDP-Glycosyltransferase/glycogen phosphorylase"/>
    <property type="match status" value="1"/>
</dbReference>
<keyword evidence="1 4" id="KW-0328">Glycosyltransferase</keyword>
<evidence type="ECO:0000256" key="1">
    <source>
        <dbReference type="ARBA" id="ARBA00022676"/>
    </source>
</evidence>
<gene>
    <name evidence="4" type="primary">mgs</name>
    <name evidence="4" type="ORF">RS86_00187</name>
</gene>
<sequence>MRIAFVVNNYPPKTGGVETHVHSLARRLRSSGHEILVITLADVAGASSEDGIEVIRMREHLRVGDVLGFPSPGTTRRIARLLKERRIDAVSVHTRFFPMTWIGLRAGRRAGTAVVHTEHGSDHVVSPSALISMASRMVDRTLGRHVLRAADEVLGVSESVTAFVRRLSGREARVFYNAIDASPRPATSERFPRADRLVFVGRLVAGKGADVFVDLVAELAAENPGLESVMLGDGPDRAGIEERIRRAGLEARIAVRGRVSAEEVRRELRGAILVNPTTLAEGFQTTLLEALDVDGRVATYDVPGARLLREQGYPVMIAERRDLGALLEAVDAARNADAGDARLHGWYWEDRADEYVETLVRSVQGRSRMA</sequence>
<keyword evidence="2 4" id="KW-0808">Transferase</keyword>
<dbReference type="STRING" id="582680.RS86_00187"/>
<accession>A0A0F0LX41</accession>
<dbReference type="EC" id="2.4.1.-" evidence="4"/>
<evidence type="ECO:0000313" key="5">
    <source>
        <dbReference type="Proteomes" id="UP000033740"/>
    </source>
</evidence>
<organism evidence="4 5">
    <name type="scientific">Microbacterium azadirachtae</name>
    <dbReference type="NCBI Taxonomy" id="582680"/>
    <lineage>
        <taxon>Bacteria</taxon>
        <taxon>Bacillati</taxon>
        <taxon>Actinomycetota</taxon>
        <taxon>Actinomycetes</taxon>
        <taxon>Micrococcales</taxon>
        <taxon>Microbacteriaceae</taxon>
        <taxon>Microbacterium</taxon>
    </lineage>
</organism>
<feature type="domain" description="Glycosyltransferase subfamily 4-like N-terminal" evidence="3">
    <location>
        <begin position="15"/>
        <end position="181"/>
    </location>
</feature>
<protein>
    <submittedName>
        <fullName evidence="4">Alpha-monoglucosyldiacylglycerol synthase</fullName>
        <ecNumber evidence="4">2.4.1.-</ecNumber>
    </submittedName>
</protein>
<dbReference type="Pfam" id="PF13439">
    <property type="entry name" value="Glyco_transf_4"/>
    <property type="match status" value="1"/>
</dbReference>
<dbReference type="Proteomes" id="UP000033740">
    <property type="component" value="Unassembled WGS sequence"/>
</dbReference>
<dbReference type="PATRIC" id="fig|582680.6.peg.190"/>
<dbReference type="Gene3D" id="3.40.50.2000">
    <property type="entry name" value="Glycogen Phosphorylase B"/>
    <property type="match status" value="2"/>
</dbReference>
<dbReference type="RefSeq" id="WP_045270330.1">
    <property type="nucleotide sequence ID" value="NZ_JYIX01000016.1"/>
</dbReference>
<evidence type="ECO:0000313" key="4">
    <source>
        <dbReference type="EMBL" id="KJL36880.1"/>
    </source>
</evidence>
<reference evidence="4 5" key="1">
    <citation type="submission" date="2015-02" db="EMBL/GenBank/DDBJ databases">
        <title>Draft genome sequences of ten Microbacterium spp. with emphasis on heavy metal contaminated environments.</title>
        <authorList>
            <person name="Corretto E."/>
        </authorList>
    </citation>
    <scope>NUCLEOTIDE SEQUENCE [LARGE SCALE GENOMIC DNA]</scope>
    <source>
        <strain evidence="4 5">ARN176</strain>
    </source>
</reference>
<name>A0A0F0LX41_9MICO</name>
<keyword evidence="5" id="KW-1185">Reference proteome</keyword>
<evidence type="ECO:0000256" key="2">
    <source>
        <dbReference type="ARBA" id="ARBA00022679"/>
    </source>
</evidence>
<comment type="caution">
    <text evidence="4">The sequence shown here is derived from an EMBL/GenBank/DDBJ whole genome shotgun (WGS) entry which is preliminary data.</text>
</comment>
<dbReference type="InterPro" id="IPR028098">
    <property type="entry name" value="Glyco_trans_4-like_N"/>
</dbReference>
<dbReference type="Pfam" id="PF13692">
    <property type="entry name" value="Glyco_trans_1_4"/>
    <property type="match status" value="1"/>
</dbReference>
<evidence type="ECO:0000259" key="3">
    <source>
        <dbReference type="Pfam" id="PF13439"/>
    </source>
</evidence>
<dbReference type="AlphaFoldDB" id="A0A0F0LX41"/>
<dbReference type="CDD" id="cd03801">
    <property type="entry name" value="GT4_PimA-like"/>
    <property type="match status" value="1"/>
</dbReference>
<dbReference type="EMBL" id="JYIX01000016">
    <property type="protein sequence ID" value="KJL36880.1"/>
    <property type="molecule type" value="Genomic_DNA"/>
</dbReference>